<feature type="compositionally biased region" description="Acidic residues" evidence="1">
    <location>
        <begin position="452"/>
        <end position="472"/>
    </location>
</feature>
<protein>
    <submittedName>
        <fullName evidence="2">Uncharacterized protein</fullName>
    </submittedName>
</protein>
<dbReference type="EMBL" id="JAULSO010000002">
    <property type="protein sequence ID" value="KAK3687428.1"/>
    <property type="molecule type" value="Genomic_DNA"/>
</dbReference>
<dbReference type="AlphaFoldDB" id="A0AAE0X7S8"/>
<reference evidence="2" key="2">
    <citation type="submission" date="2023-06" db="EMBL/GenBank/DDBJ databases">
        <authorList>
            <consortium name="Lawrence Berkeley National Laboratory"/>
            <person name="Haridas S."/>
            <person name="Hensen N."/>
            <person name="Bonometti L."/>
            <person name="Westerberg I."/>
            <person name="Brannstrom I.O."/>
            <person name="Guillou S."/>
            <person name="Cros-Aarteil S."/>
            <person name="Calhoun S."/>
            <person name="Kuo A."/>
            <person name="Mondo S."/>
            <person name="Pangilinan J."/>
            <person name="Riley R."/>
            <person name="Labutti K."/>
            <person name="Andreopoulos B."/>
            <person name="Lipzen A."/>
            <person name="Chen C."/>
            <person name="Yanf M."/>
            <person name="Daum C."/>
            <person name="Ng V."/>
            <person name="Clum A."/>
            <person name="Steindorff A."/>
            <person name="Ohm R."/>
            <person name="Martin F."/>
            <person name="Silar P."/>
            <person name="Natvig D."/>
            <person name="Lalanne C."/>
            <person name="Gautier V."/>
            <person name="Ament-Velasquez S.L."/>
            <person name="Kruys A."/>
            <person name="Hutchinson M.I."/>
            <person name="Powell A.J."/>
            <person name="Barry K."/>
            <person name="Miller A.N."/>
            <person name="Grigoriev I.V."/>
            <person name="Debuchy R."/>
            <person name="Gladieux P."/>
            <person name="Thoren M.H."/>
            <person name="Johannesson H."/>
        </authorList>
    </citation>
    <scope>NUCLEOTIDE SEQUENCE</scope>
    <source>
        <strain evidence="2">CBS 314.62</strain>
    </source>
</reference>
<evidence type="ECO:0000256" key="1">
    <source>
        <dbReference type="SAM" id="MobiDB-lite"/>
    </source>
</evidence>
<evidence type="ECO:0000313" key="2">
    <source>
        <dbReference type="EMBL" id="KAK3687428.1"/>
    </source>
</evidence>
<feature type="compositionally biased region" description="Basic and acidic residues" evidence="1">
    <location>
        <begin position="473"/>
        <end position="501"/>
    </location>
</feature>
<feature type="compositionally biased region" description="Acidic residues" evidence="1">
    <location>
        <begin position="403"/>
        <end position="412"/>
    </location>
</feature>
<gene>
    <name evidence="2" type="ORF">B0T22DRAFT_128088</name>
</gene>
<feature type="region of interest" description="Disordered" evidence="1">
    <location>
        <begin position="363"/>
        <end position="514"/>
    </location>
</feature>
<sequence>MNSLFGHVPDIIPVHTTGGKTGDSYMMGMSPWPDRNWAFLFPDIEAIGEQKTPPIVGHKTKYGLEAFVAPTLLEAESLNYGFSVRVFHARRLKDDGFRGFQFPKTHQHLQDTMMDLQKRRQVWAQLRPWYKREYRRWQLTPYSMDIRSMCATFKELTKVKHRVKADDALRQENLASNILSDLAYLLIEDPKAPRKGSPWPVSVWFTRFLVHIMQAVLPERVTPVVREAQGESLVPGPWAPSKEVYRENTPWRLAPLLLQNREGPIQLQARSVHFPCIDEEGKKRPLRLWLHQRAVQIWEEHSSCFPLPEALSRAVAIELKALLRQANTVPPDWWLNFRLGFPTYDPNLVTRDGEDTYIPYEGTLTQEDYHCSPTDSEPDEASKMDLGSESESDTVMKDAAVEVSDEKEESEPDVASKNDLGSESENDTVMKDTVVEISDEREESEDVKVPDEDIESLYEYVETTDEDDEYVDEGVKTPNEDVKTPNEDVERRDEDIKRPDEDMTDVDPEDEDAEMTDYDTHVGARAARVSQRPARATAGARQPTRYISVSELGENASEDRNDTNWGVWNNERGMKVYDVTDILRKDPTLKLDDVFQKTELGHEIMSDHVLGLLLHQK</sequence>
<reference evidence="2" key="1">
    <citation type="journal article" date="2023" name="Mol. Phylogenet. Evol.">
        <title>Genome-scale phylogeny and comparative genomics of the fungal order Sordariales.</title>
        <authorList>
            <person name="Hensen N."/>
            <person name="Bonometti L."/>
            <person name="Westerberg I."/>
            <person name="Brannstrom I.O."/>
            <person name="Guillou S."/>
            <person name="Cros-Aarteil S."/>
            <person name="Calhoun S."/>
            <person name="Haridas S."/>
            <person name="Kuo A."/>
            <person name="Mondo S."/>
            <person name="Pangilinan J."/>
            <person name="Riley R."/>
            <person name="LaButti K."/>
            <person name="Andreopoulos B."/>
            <person name="Lipzen A."/>
            <person name="Chen C."/>
            <person name="Yan M."/>
            <person name="Daum C."/>
            <person name="Ng V."/>
            <person name="Clum A."/>
            <person name="Steindorff A."/>
            <person name="Ohm R.A."/>
            <person name="Martin F."/>
            <person name="Silar P."/>
            <person name="Natvig D.O."/>
            <person name="Lalanne C."/>
            <person name="Gautier V."/>
            <person name="Ament-Velasquez S.L."/>
            <person name="Kruys A."/>
            <person name="Hutchinson M.I."/>
            <person name="Powell A.J."/>
            <person name="Barry K."/>
            <person name="Miller A.N."/>
            <person name="Grigoriev I.V."/>
            <person name="Debuchy R."/>
            <person name="Gladieux P."/>
            <person name="Hiltunen Thoren M."/>
            <person name="Johannesson H."/>
        </authorList>
    </citation>
    <scope>NUCLEOTIDE SEQUENCE</scope>
    <source>
        <strain evidence="2">CBS 314.62</strain>
    </source>
</reference>
<dbReference type="Proteomes" id="UP001270362">
    <property type="component" value="Unassembled WGS sequence"/>
</dbReference>
<feature type="compositionally biased region" description="Acidic residues" evidence="1">
    <location>
        <begin position="502"/>
        <end position="514"/>
    </location>
</feature>
<proteinExistence type="predicted"/>
<keyword evidence="3" id="KW-1185">Reference proteome</keyword>
<name>A0AAE0X7S8_9PEZI</name>
<evidence type="ECO:0000313" key="3">
    <source>
        <dbReference type="Proteomes" id="UP001270362"/>
    </source>
</evidence>
<organism evidence="2 3">
    <name type="scientific">Podospora appendiculata</name>
    <dbReference type="NCBI Taxonomy" id="314037"/>
    <lineage>
        <taxon>Eukaryota</taxon>
        <taxon>Fungi</taxon>
        <taxon>Dikarya</taxon>
        <taxon>Ascomycota</taxon>
        <taxon>Pezizomycotina</taxon>
        <taxon>Sordariomycetes</taxon>
        <taxon>Sordariomycetidae</taxon>
        <taxon>Sordariales</taxon>
        <taxon>Podosporaceae</taxon>
        <taxon>Podospora</taxon>
    </lineage>
</organism>
<accession>A0AAE0X7S8</accession>
<comment type="caution">
    <text evidence="2">The sequence shown here is derived from an EMBL/GenBank/DDBJ whole genome shotgun (WGS) entry which is preliminary data.</text>
</comment>